<name>A0A1H4A0A0_9FLAO</name>
<protein>
    <submittedName>
        <fullName evidence="2">Uncharacterized protein</fullName>
    </submittedName>
</protein>
<proteinExistence type="predicted"/>
<keyword evidence="1" id="KW-1133">Transmembrane helix</keyword>
<keyword evidence="1" id="KW-0472">Membrane</keyword>
<keyword evidence="3" id="KW-1185">Reference proteome</keyword>
<evidence type="ECO:0000256" key="1">
    <source>
        <dbReference type="SAM" id="Phobius"/>
    </source>
</evidence>
<reference evidence="3" key="1">
    <citation type="submission" date="2016-10" db="EMBL/GenBank/DDBJ databases">
        <authorList>
            <person name="Varghese N."/>
            <person name="Submissions S."/>
        </authorList>
    </citation>
    <scope>NUCLEOTIDE SEQUENCE [LARGE SCALE GENOMIC DNA]</scope>
    <source>
        <strain evidence="3">DSM 22376</strain>
    </source>
</reference>
<keyword evidence="1" id="KW-0812">Transmembrane</keyword>
<gene>
    <name evidence="2" type="ORF">SAMN05443667_103141</name>
</gene>
<dbReference type="EMBL" id="FNRD01000003">
    <property type="protein sequence ID" value="SEA29330.1"/>
    <property type="molecule type" value="Genomic_DNA"/>
</dbReference>
<dbReference type="RefSeq" id="WP_091086229.1">
    <property type="nucleotide sequence ID" value="NZ_FNRD01000003.1"/>
</dbReference>
<dbReference type="Proteomes" id="UP000198951">
    <property type="component" value="Unassembled WGS sequence"/>
</dbReference>
<feature type="transmembrane region" description="Helical" evidence="1">
    <location>
        <begin position="23"/>
        <end position="41"/>
    </location>
</feature>
<dbReference type="AlphaFoldDB" id="A0A1H4A0A0"/>
<accession>A0A1H4A0A0</accession>
<sequence>MKKYELPSYLDGYDVTSLIKSNTIFKSFFPYFLFVILFFKLNTLQAQIQNNSDLYIGDNSLFYVGAENFIFSSAVAKKQQ</sequence>
<organism evidence="2 3">
    <name type="scientific">Flavobacterium gillisiae</name>
    <dbReference type="NCBI Taxonomy" id="150146"/>
    <lineage>
        <taxon>Bacteria</taxon>
        <taxon>Pseudomonadati</taxon>
        <taxon>Bacteroidota</taxon>
        <taxon>Flavobacteriia</taxon>
        <taxon>Flavobacteriales</taxon>
        <taxon>Flavobacteriaceae</taxon>
        <taxon>Flavobacterium</taxon>
    </lineage>
</organism>
<dbReference type="STRING" id="150146.SAMN05443667_103141"/>
<evidence type="ECO:0000313" key="2">
    <source>
        <dbReference type="EMBL" id="SEA29330.1"/>
    </source>
</evidence>
<evidence type="ECO:0000313" key="3">
    <source>
        <dbReference type="Proteomes" id="UP000198951"/>
    </source>
</evidence>